<dbReference type="Proteomes" id="UP000239181">
    <property type="component" value="Unassembled WGS sequence"/>
</dbReference>
<comment type="caution">
    <text evidence="1">The sequence shown here is derived from an EMBL/GenBank/DDBJ whole genome shotgun (WGS) entry which is preliminary data.</text>
</comment>
<dbReference type="RefSeq" id="WP_105591867.1">
    <property type="nucleotide sequence ID" value="NZ_PDET01000003.1"/>
</dbReference>
<dbReference type="SUPFAM" id="SSF53254">
    <property type="entry name" value="Phosphoglycerate mutase-like"/>
    <property type="match status" value="1"/>
</dbReference>
<dbReference type="Gene3D" id="3.40.50.1240">
    <property type="entry name" value="Phosphoglycerate mutase-like"/>
    <property type="match status" value="1"/>
</dbReference>
<accession>A0A2S9IFA5</accession>
<proteinExistence type="predicted"/>
<dbReference type="AlphaFoldDB" id="A0A2S9IFA5"/>
<name>A0A2S9IFA5_9GAMM</name>
<dbReference type="OrthoDB" id="9156506at2"/>
<protein>
    <submittedName>
        <fullName evidence="1">Histidine phosphatase family protein</fullName>
    </submittedName>
</protein>
<dbReference type="EMBL" id="PDET01000003">
    <property type="protein sequence ID" value="PRD16424.1"/>
    <property type="molecule type" value="Genomic_DNA"/>
</dbReference>
<reference evidence="1 2" key="1">
    <citation type="submission" date="2017-10" db="EMBL/GenBank/DDBJ databases">
        <title>Draft genome of two endophytic bacteria isolated from 'guarana' Paullinia cupana (Mart.) Ducke.</title>
        <authorList>
            <person name="Siqueira K.A."/>
            <person name="Liotti R.G."/>
            <person name="Mendes T.A."/>
            <person name="Soares M.A."/>
        </authorList>
    </citation>
    <scope>NUCLEOTIDE SEQUENCE [LARGE SCALE GENOMIC DNA]</scope>
    <source>
        <strain evidence="1 2">342</strain>
    </source>
</reference>
<gene>
    <name evidence="1" type="ORF">CQW29_06345</name>
</gene>
<organism evidence="1 2">
    <name type="scientific">Pantoea coffeiphila</name>
    <dbReference type="NCBI Taxonomy" id="1465635"/>
    <lineage>
        <taxon>Bacteria</taxon>
        <taxon>Pseudomonadati</taxon>
        <taxon>Pseudomonadota</taxon>
        <taxon>Gammaproteobacteria</taxon>
        <taxon>Enterobacterales</taxon>
        <taxon>Erwiniaceae</taxon>
        <taxon>Pantoea</taxon>
    </lineage>
</organism>
<evidence type="ECO:0000313" key="2">
    <source>
        <dbReference type="Proteomes" id="UP000239181"/>
    </source>
</evidence>
<dbReference type="InterPro" id="IPR029033">
    <property type="entry name" value="His_PPase_superfam"/>
</dbReference>
<evidence type="ECO:0000313" key="1">
    <source>
        <dbReference type="EMBL" id="PRD16424.1"/>
    </source>
</evidence>
<keyword evidence="2" id="KW-1185">Reference proteome</keyword>
<sequence>MNIILMRHGKPTFSGAAKVTSREMADWVKQYDISDTGGDIPPQSAIALIEKEPIAISSTLPRAISSLQTLGCEPALVDEVFKEAELPLYLVPGVRLSPFHWAVVYRLLWLCGLSRQAESLKMAKARAARAAVMLVELARESQRPVLLMGHGIINRLIARELKSLGWREESQPGKGYWGAGVYSVR</sequence>